<sequence length="202" mass="22516">MKRSLAKGGAALAGQPPMIIRRSSETPARLWSGGTTRELFIAPVDSDYADRNFQVRLSTATVESEECLFTPLAGYERHLMVLEGEAHLEHQGHRSRDLRRFEVDTFDGAWQTLSQGLYRDFNLMVRYGSRGYLTHQLLSEQETLHLSPEPALLRAWYLISGRVELVSSEVLAAGDLLVIEPGDRLGLSSLQASQLVVSTIAF</sequence>
<evidence type="ECO:0000313" key="2">
    <source>
        <dbReference type="Proteomes" id="UP000241895"/>
    </source>
</evidence>
<dbReference type="EMBL" id="PXNS01000005">
    <property type="protein sequence ID" value="PTL94490.1"/>
    <property type="molecule type" value="Genomic_DNA"/>
</dbReference>
<reference evidence="1 2" key="1">
    <citation type="submission" date="2018-03" db="EMBL/GenBank/DDBJ databases">
        <authorList>
            <person name="Zhou J."/>
            <person name="Li X."/>
            <person name="Xue M."/>
            <person name="Yin J."/>
        </authorList>
    </citation>
    <scope>NUCLEOTIDE SEQUENCE [LARGE SCALE GENOMIC DNA]</scope>
    <source>
        <strain evidence="1 2">SYSU ZJ2214</strain>
    </source>
</reference>
<dbReference type="InterPro" id="IPR011051">
    <property type="entry name" value="RmlC_Cupin_sf"/>
</dbReference>
<accession>A0ABX5IVK7</accession>
<dbReference type="PANTHER" id="PTHR37943:SF1">
    <property type="entry name" value="PROTEIN VES"/>
    <property type="match status" value="1"/>
</dbReference>
<evidence type="ECO:0008006" key="3">
    <source>
        <dbReference type="Google" id="ProtNLM"/>
    </source>
</evidence>
<dbReference type="InterPro" id="IPR010282">
    <property type="entry name" value="Uncharacterised_HutD/Ves"/>
</dbReference>
<dbReference type="PANTHER" id="PTHR37943">
    <property type="entry name" value="PROTEIN VES"/>
    <property type="match status" value="1"/>
</dbReference>
<evidence type="ECO:0000313" key="1">
    <source>
        <dbReference type="EMBL" id="PTL94490.1"/>
    </source>
</evidence>
<gene>
    <name evidence="1" type="ORF">C6W88_08860</name>
</gene>
<comment type="caution">
    <text evidence="1">The sequence shown here is derived from an EMBL/GenBank/DDBJ whole genome shotgun (WGS) entry which is preliminary data.</text>
</comment>
<keyword evidence="2" id="KW-1185">Reference proteome</keyword>
<dbReference type="Proteomes" id="UP000241895">
    <property type="component" value="Unassembled WGS sequence"/>
</dbReference>
<dbReference type="SUPFAM" id="SSF51182">
    <property type="entry name" value="RmlC-like cupins"/>
    <property type="match status" value="1"/>
</dbReference>
<protein>
    <recommendedName>
        <fullName evidence="3">HutD family protein</fullName>
    </recommendedName>
</protein>
<dbReference type="InterPro" id="IPR014710">
    <property type="entry name" value="RmlC-like_jellyroll"/>
</dbReference>
<proteinExistence type="predicted"/>
<organism evidence="1 2">
    <name type="scientific">Halomonas litopenaei</name>
    <dbReference type="NCBI Taxonomy" id="2109328"/>
    <lineage>
        <taxon>Bacteria</taxon>
        <taxon>Pseudomonadati</taxon>
        <taxon>Pseudomonadota</taxon>
        <taxon>Gammaproteobacteria</taxon>
        <taxon>Oceanospirillales</taxon>
        <taxon>Halomonadaceae</taxon>
        <taxon>Halomonas</taxon>
    </lineage>
</organism>
<dbReference type="Pfam" id="PF05962">
    <property type="entry name" value="HutD"/>
    <property type="match status" value="1"/>
</dbReference>
<name>A0ABX5IVK7_9GAMM</name>
<dbReference type="Gene3D" id="2.60.120.10">
    <property type="entry name" value="Jelly Rolls"/>
    <property type="match status" value="1"/>
</dbReference>